<feature type="binding site" evidence="6">
    <location>
        <position position="243"/>
    </location>
    <ligand>
        <name>Mg(2+)</name>
        <dbReference type="ChEBI" id="CHEBI:18420"/>
        <label>1</label>
    </ligand>
</feature>
<dbReference type="InterPro" id="IPR004808">
    <property type="entry name" value="AP_endonuc_1"/>
</dbReference>
<dbReference type="Gene3D" id="3.60.10.10">
    <property type="entry name" value="Endonuclease/exonuclease/phosphatase"/>
    <property type="match status" value="1"/>
</dbReference>
<keyword evidence="6" id="KW-0464">Manganese</keyword>
<feature type="binding site" evidence="6">
    <location>
        <position position="147"/>
    </location>
    <ligand>
        <name>Mg(2+)</name>
        <dbReference type="ChEBI" id="CHEBI:18420"/>
        <label>1</label>
    </ligand>
</feature>
<feature type="domain" description="Endonuclease/exonuclease/phosphatase" evidence="8">
    <location>
        <begin position="5"/>
        <end position="244"/>
    </location>
</feature>
<dbReference type="EC" id="3.1.11.2" evidence="9"/>
<dbReference type="GO" id="GO:0006281">
    <property type="term" value="P:DNA repair"/>
    <property type="evidence" value="ECO:0007669"/>
    <property type="project" value="InterPro"/>
</dbReference>
<dbReference type="NCBIfam" id="TIGR00195">
    <property type="entry name" value="exoDNase_III"/>
    <property type="match status" value="1"/>
</dbReference>
<dbReference type="Proteomes" id="UP000694480">
    <property type="component" value="Unassembled WGS sequence"/>
</dbReference>
<keyword evidence="10" id="KW-1185">Reference proteome</keyword>
<feature type="binding site" evidence="6">
    <location>
        <position position="149"/>
    </location>
    <ligand>
        <name>Mg(2+)</name>
        <dbReference type="ChEBI" id="CHEBI:18420"/>
        <label>1</label>
    </ligand>
</feature>
<dbReference type="PANTHER" id="PTHR43250:SF2">
    <property type="entry name" value="EXODEOXYRIBONUCLEASE III"/>
    <property type="match status" value="1"/>
</dbReference>
<evidence type="ECO:0000313" key="9">
    <source>
        <dbReference type="EMBL" id="MBF5027456.1"/>
    </source>
</evidence>
<evidence type="ECO:0000256" key="2">
    <source>
        <dbReference type="ARBA" id="ARBA00022723"/>
    </source>
</evidence>
<comment type="caution">
    <text evidence="9">The sequence shown here is derived from an EMBL/GenBank/DDBJ whole genome shotgun (WGS) entry which is preliminary data.</text>
</comment>
<gene>
    <name evidence="9" type="primary">xth</name>
    <name evidence="9" type="ORF">IC612_06565</name>
</gene>
<feature type="active site" evidence="5">
    <location>
        <position position="106"/>
    </location>
</feature>
<sequence length="252" mass="29231">MRIYSFNINSVNARLPLLLRFLETYSPDILCLQELKCTSAQFPFQEVEKAGYKALVNGQKSWNGVAVLSKNHDLELRSDTLEGDSSDTQSRYLELLTGQLILCCIYVPNGNPVDSDKYTYKLQWLQRLAARMEALITMERPVLVVGDYNIIPTEKDVYKPEKYLKNALFTEEVREKFQEILQQGWTDALTDSGEYTFWDYFRNAYGRDAGMRIDHILFNEQLKERVLSAGVLKEVRGWDRPSDHAPVWIELK</sequence>
<feature type="binding site" evidence="6">
    <location>
        <position position="34"/>
    </location>
    <ligand>
        <name>Mg(2+)</name>
        <dbReference type="ChEBI" id="CHEBI:18420"/>
        <label>1</label>
    </ligand>
</feature>
<keyword evidence="2 6" id="KW-0479">Metal-binding</keyword>
<dbReference type="CDD" id="cd09086">
    <property type="entry name" value="ExoIII-like_AP-endo"/>
    <property type="match status" value="1"/>
</dbReference>
<proteinExistence type="inferred from homology"/>
<evidence type="ECO:0000256" key="4">
    <source>
        <dbReference type="ARBA" id="ARBA00022842"/>
    </source>
</evidence>
<protein>
    <submittedName>
        <fullName evidence="9">Exodeoxyribonuclease III</fullName>
        <ecNumber evidence="9">3.1.11.2</ecNumber>
    </submittedName>
</protein>
<reference evidence="9" key="1">
    <citation type="submission" date="2020-11" db="EMBL/GenBank/DDBJ databases">
        <title>Genome seq and assembly of Planobacterium sp.</title>
        <authorList>
            <person name="Chhetri G."/>
        </authorList>
    </citation>
    <scope>NUCLEOTIDE SEQUENCE</scope>
    <source>
        <strain evidence="9">GCR5</strain>
    </source>
</reference>
<feature type="binding site" evidence="6">
    <location>
        <position position="244"/>
    </location>
    <ligand>
        <name>Mg(2+)</name>
        <dbReference type="ChEBI" id="CHEBI:18420"/>
        <label>1</label>
    </ligand>
</feature>
<feature type="site" description="Important for catalytic activity" evidence="7">
    <location>
        <position position="214"/>
    </location>
</feature>
<dbReference type="InterPro" id="IPR005135">
    <property type="entry name" value="Endo/exonuclease/phosphatase"/>
</dbReference>
<evidence type="ECO:0000259" key="8">
    <source>
        <dbReference type="Pfam" id="PF03372"/>
    </source>
</evidence>
<dbReference type="InterPro" id="IPR037493">
    <property type="entry name" value="ExoIII-like"/>
</dbReference>
<dbReference type="SUPFAM" id="SSF56219">
    <property type="entry name" value="DNase I-like"/>
    <property type="match status" value="1"/>
</dbReference>
<comment type="cofactor">
    <cofactor evidence="6">
        <name>Mg(2+)</name>
        <dbReference type="ChEBI" id="CHEBI:18420"/>
    </cofactor>
    <cofactor evidence="6">
        <name>Mn(2+)</name>
        <dbReference type="ChEBI" id="CHEBI:29035"/>
    </cofactor>
    <text evidence="6">Probably binds two magnesium or manganese ions per subunit.</text>
</comment>
<dbReference type="GO" id="GO:0008311">
    <property type="term" value="F:double-stranded DNA 3'-5' DNA exonuclease activity"/>
    <property type="evidence" value="ECO:0007669"/>
    <property type="project" value="UniProtKB-EC"/>
</dbReference>
<feature type="active site" description="Proton acceptor" evidence="5">
    <location>
        <position position="244"/>
    </location>
</feature>
<dbReference type="InterPro" id="IPR036691">
    <property type="entry name" value="Endo/exonu/phosph_ase_sf"/>
</dbReference>
<dbReference type="PANTHER" id="PTHR43250">
    <property type="entry name" value="EXODEOXYRIBONUCLEASE III"/>
    <property type="match status" value="1"/>
</dbReference>
<evidence type="ECO:0000256" key="3">
    <source>
        <dbReference type="ARBA" id="ARBA00022801"/>
    </source>
</evidence>
<dbReference type="GO" id="GO:0003677">
    <property type="term" value="F:DNA binding"/>
    <property type="evidence" value="ECO:0007669"/>
    <property type="project" value="InterPro"/>
</dbReference>
<evidence type="ECO:0000256" key="5">
    <source>
        <dbReference type="PIRSR" id="PIRSR604808-1"/>
    </source>
</evidence>
<evidence type="ECO:0000256" key="6">
    <source>
        <dbReference type="PIRSR" id="PIRSR604808-2"/>
    </source>
</evidence>
<dbReference type="EMBL" id="JADKYY010000007">
    <property type="protein sequence ID" value="MBF5027456.1"/>
    <property type="molecule type" value="Genomic_DNA"/>
</dbReference>
<evidence type="ECO:0000256" key="7">
    <source>
        <dbReference type="PIRSR" id="PIRSR604808-3"/>
    </source>
</evidence>
<dbReference type="PROSITE" id="PS51435">
    <property type="entry name" value="AP_NUCLEASE_F1_4"/>
    <property type="match status" value="1"/>
</dbReference>
<dbReference type="GO" id="GO:0046872">
    <property type="term" value="F:metal ion binding"/>
    <property type="evidence" value="ECO:0007669"/>
    <property type="project" value="UniProtKB-KW"/>
</dbReference>
<dbReference type="AlphaFoldDB" id="A0A931E807"/>
<evidence type="ECO:0000256" key="1">
    <source>
        <dbReference type="ARBA" id="ARBA00007092"/>
    </source>
</evidence>
<dbReference type="Pfam" id="PF03372">
    <property type="entry name" value="Exo_endo_phos"/>
    <property type="match status" value="1"/>
</dbReference>
<feature type="site" description="Transition state stabilizer" evidence="7">
    <location>
        <position position="149"/>
    </location>
</feature>
<feature type="active site" description="Proton donor/acceptor" evidence="5">
    <location>
        <position position="147"/>
    </location>
</feature>
<comment type="similarity">
    <text evidence="1">Belongs to the DNA repair enzymes AP/ExoA family.</text>
</comment>
<dbReference type="NCBIfam" id="TIGR00633">
    <property type="entry name" value="xth"/>
    <property type="match status" value="1"/>
</dbReference>
<accession>A0A931E807</accession>
<keyword evidence="4 6" id="KW-0460">Magnesium</keyword>
<keyword evidence="3 9" id="KW-0378">Hydrolase</keyword>
<dbReference type="GO" id="GO:0004519">
    <property type="term" value="F:endonuclease activity"/>
    <property type="evidence" value="ECO:0007669"/>
    <property type="project" value="InterPro"/>
</dbReference>
<dbReference type="PROSITE" id="PS00726">
    <property type="entry name" value="AP_NUCLEASE_F1_1"/>
    <property type="match status" value="1"/>
</dbReference>
<feature type="site" description="Interaction with DNA substrate" evidence="7">
    <location>
        <position position="244"/>
    </location>
</feature>
<feature type="binding site" evidence="6">
    <location>
        <position position="7"/>
    </location>
    <ligand>
        <name>Mg(2+)</name>
        <dbReference type="ChEBI" id="CHEBI:18420"/>
        <label>1</label>
    </ligand>
</feature>
<organism evidence="9 10">
    <name type="scientific">Planobacterium oryzisoli</name>
    <dbReference type="NCBI Taxonomy" id="2771435"/>
    <lineage>
        <taxon>Bacteria</taxon>
        <taxon>Pseudomonadati</taxon>
        <taxon>Bacteroidota</taxon>
        <taxon>Flavobacteriia</taxon>
        <taxon>Flavobacteriales</taxon>
        <taxon>Weeksellaceae</taxon>
        <taxon>Chryseobacterium group</taxon>
        <taxon>Chryseobacterium</taxon>
    </lineage>
</organism>
<dbReference type="InterPro" id="IPR020847">
    <property type="entry name" value="AP_endonuclease_F1_BS"/>
</dbReference>
<evidence type="ECO:0000313" key="10">
    <source>
        <dbReference type="Proteomes" id="UP000694480"/>
    </source>
</evidence>
<name>A0A931E807_9FLAO</name>